<proteinExistence type="predicted"/>
<dbReference type="SUPFAM" id="SSF53822">
    <property type="entry name" value="Periplasmic binding protein-like I"/>
    <property type="match status" value="1"/>
</dbReference>
<dbReference type="Pfam" id="PF13433">
    <property type="entry name" value="Peripla_BP_5"/>
    <property type="match status" value="1"/>
</dbReference>
<feature type="domain" description="Methyl-accepting transducer" evidence="3">
    <location>
        <begin position="137"/>
        <end position="370"/>
    </location>
</feature>
<feature type="transmembrane region" description="Helical" evidence="2">
    <location>
        <begin position="12"/>
        <end position="29"/>
    </location>
</feature>
<keyword evidence="2" id="KW-0472">Membrane</keyword>
<comment type="caution">
    <text evidence="4">The sequence shown here is derived from an EMBL/GenBank/DDBJ whole genome shotgun (WGS) entry which is preliminary data.</text>
</comment>
<dbReference type="PROSITE" id="PS50111">
    <property type="entry name" value="CHEMOTAXIS_TRANSDUC_2"/>
    <property type="match status" value="1"/>
</dbReference>
<evidence type="ECO:0000259" key="3">
    <source>
        <dbReference type="PROSITE" id="PS50111"/>
    </source>
</evidence>
<dbReference type="Pfam" id="PF00015">
    <property type="entry name" value="MCPsignal"/>
    <property type="match status" value="1"/>
</dbReference>
<dbReference type="InterPro" id="IPR028082">
    <property type="entry name" value="Peripla_BP_I"/>
</dbReference>
<dbReference type="CDD" id="cd06355">
    <property type="entry name" value="PBP1_FmdD-like"/>
    <property type="match status" value="1"/>
</dbReference>
<dbReference type="Gene3D" id="1.10.287.950">
    <property type="entry name" value="Methyl-accepting chemotaxis protein"/>
    <property type="match status" value="1"/>
</dbReference>
<dbReference type="AlphaFoldDB" id="A0A371B928"/>
<keyword evidence="1" id="KW-0807">Transducer</keyword>
<dbReference type="InterPro" id="IPR017777">
    <property type="entry name" value="ABC_urea-bd_UrtA"/>
</dbReference>
<dbReference type="GO" id="GO:0016020">
    <property type="term" value="C:membrane"/>
    <property type="evidence" value="ECO:0007669"/>
    <property type="project" value="InterPro"/>
</dbReference>
<evidence type="ECO:0000313" key="4">
    <source>
        <dbReference type="EMBL" id="RDV04042.1"/>
    </source>
</evidence>
<accession>A0A371B928</accession>
<dbReference type="SMART" id="SM00283">
    <property type="entry name" value="MA"/>
    <property type="match status" value="1"/>
</dbReference>
<dbReference type="PANTHER" id="PTHR47628:SF1">
    <property type="entry name" value="ALIPHATIC AMIDASE EXPRESSION-REGULATING PROTEIN"/>
    <property type="match status" value="1"/>
</dbReference>
<dbReference type="InterPro" id="IPR004089">
    <property type="entry name" value="MCPsignal_dom"/>
</dbReference>
<organism evidence="4 5">
    <name type="scientific">Undibacter mobilis</name>
    <dbReference type="NCBI Taxonomy" id="2292256"/>
    <lineage>
        <taxon>Bacteria</taxon>
        <taxon>Pseudomonadati</taxon>
        <taxon>Pseudomonadota</taxon>
        <taxon>Alphaproteobacteria</taxon>
        <taxon>Hyphomicrobiales</taxon>
        <taxon>Nitrobacteraceae</taxon>
        <taxon>Undibacter</taxon>
    </lineage>
</organism>
<dbReference type="OrthoDB" id="9802022at2"/>
<evidence type="ECO:0000256" key="1">
    <source>
        <dbReference type="PROSITE-ProRule" id="PRU00284"/>
    </source>
</evidence>
<dbReference type="SUPFAM" id="SSF58104">
    <property type="entry name" value="Methyl-accepting chemotaxis protein (MCP) signaling domain"/>
    <property type="match status" value="1"/>
</dbReference>
<keyword evidence="2" id="KW-0812">Transmembrane</keyword>
<gene>
    <name evidence="4" type="ORF">DXH78_05250</name>
</gene>
<keyword evidence="5" id="KW-1185">Reference proteome</keyword>
<dbReference type="EMBL" id="QRGO01000001">
    <property type="protein sequence ID" value="RDV04042.1"/>
    <property type="molecule type" value="Genomic_DNA"/>
</dbReference>
<dbReference type="Proteomes" id="UP000263993">
    <property type="component" value="Unassembled WGS sequence"/>
</dbReference>
<dbReference type="GO" id="GO:0007165">
    <property type="term" value="P:signal transduction"/>
    <property type="evidence" value="ECO:0007669"/>
    <property type="project" value="UniProtKB-KW"/>
</dbReference>
<dbReference type="Gene3D" id="3.40.50.2300">
    <property type="match status" value="2"/>
</dbReference>
<protein>
    <recommendedName>
        <fullName evidence="3">Methyl-accepting transducer domain-containing protein</fullName>
    </recommendedName>
</protein>
<dbReference type="RefSeq" id="WP_115516068.1">
    <property type="nucleotide sequence ID" value="NZ_QRGO01000001.1"/>
</dbReference>
<sequence>MSARNRIPRPALWIAVPVFVVCNAVVAAFYLSGSIWIALAVGLGGALAVGSFAESRLAAIIASIGAIAGGDRYTSLPERLGDGAIRNFGDTASQIRAALIEADTLSVDQSRRETEARLHHAGRHFFTGNFRRAIDDVVNAFTMAGERIRGTADELAQTNRLMAQQVMYSSDAAAQAAEEVAGVAAAARDVQALAVTSSRQVDEARAATTRTVTELARADETMRNLGLAAARIEQVIKLIQAIAKQTSLLALNATIEAARAGESGRGFSVVAAEVKELSRRTEMATKEVSTQVHDIQAAVNEAAEAIVAVDQSVAAMSQVNENVTRLMEQQIAKLDHIGTDARKVAVTVSETLPSIRAVVSDVAGAGDAVLSTADDLIARAQSLTASVSRYFADLDHGSIKVGILHSLSGTLTASERPLQQMLVMLIEKLNEAGGLLGRPVEAAILDPRSDVKAYAGQAEALLRDHKAAAIFGCWTSASRKQVLPVLAQYNGLLFYPSQYEGQEQSAHVIYTGATPQQQALPAVDHLIELGRRRFFLVGTDYVYPRTTNAIIRNYLKDAHNIGDDAVDELYTPFDETDWRDTVHRIRKFCGKGGAIIATLSGDSNVHFFRERARQGLDADILPVMSLSLGEAEMPALHERNLIGHMVAWNYLQTLDTPENHAFIAEWRRFTGDDKALTNDPMEATWIGFNLWVQAVTAAGTTETQAVRRALAGRTIRAPSGFDVRLDPDNQHLHKPSVIGRMDASNVIWPVRISSGLIAPEPWSQWLGAAKVLKKAG</sequence>
<keyword evidence="2" id="KW-1133">Transmembrane helix</keyword>
<dbReference type="PANTHER" id="PTHR47628">
    <property type="match status" value="1"/>
</dbReference>
<evidence type="ECO:0000313" key="5">
    <source>
        <dbReference type="Proteomes" id="UP000263993"/>
    </source>
</evidence>
<evidence type="ECO:0000256" key="2">
    <source>
        <dbReference type="SAM" id="Phobius"/>
    </source>
</evidence>
<reference evidence="5" key="1">
    <citation type="submission" date="2018-08" db="EMBL/GenBank/DDBJ databases">
        <authorList>
            <person name="Kim S.-J."/>
            <person name="Jung G.-Y."/>
        </authorList>
    </citation>
    <scope>NUCLEOTIDE SEQUENCE [LARGE SCALE GENOMIC DNA]</scope>
    <source>
        <strain evidence="5">GY_H</strain>
    </source>
</reference>
<name>A0A371B928_9BRAD</name>